<feature type="transmembrane region" description="Helical" evidence="6">
    <location>
        <begin position="587"/>
        <end position="613"/>
    </location>
</feature>
<feature type="transmembrane region" description="Helical" evidence="6">
    <location>
        <begin position="480"/>
        <end position="501"/>
    </location>
</feature>
<dbReference type="PROSITE" id="PS50928">
    <property type="entry name" value="ABC_TM1"/>
    <property type="match status" value="1"/>
</dbReference>
<dbReference type="GO" id="GO:0005886">
    <property type="term" value="C:plasma membrane"/>
    <property type="evidence" value="ECO:0007669"/>
    <property type="project" value="UniProtKB-SubCell"/>
</dbReference>
<comment type="subcellular location">
    <subcellularLocation>
        <location evidence="1">Cell inner membrane</location>
        <topology evidence="1">Multi-pass membrane protein</topology>
    </subcellularLocation>
    <subcellularLocation>
        <location evidence="6">Cell membrane</location>
        <topology evidence="6">Multi-pass membrane protein</topology>
    </subcellularLocation>
</comment>
<comment type="similarity">
    <text evidence="6">Belongs to the binding-protein-dependent transport system permease family.</text>
</comment>
<keyword evidence="2" id="KW-0997">Cell inner membrane</keyword>
<reference evidence="8 9" key="2">
    <citation type="submission" date="2020-02" db="EMBL/GenBank/DDBJ databases">
        <title>The new genus of Enterobacteriales.</title>
        <authorList>
            <person name="Kim I.S."/>
        </authorList>
    </citation>
    <scope>NUCLEOTIDE SEQUENCE [LARGE SCALE GENOMIC DNA]</scope>
    <source>
        <strain evidence="8 9">SAP-6</strain>
    </source>
</reference>
<feature type="transmembrane region" description="Helical" evidence="6">
    <location>
        <begin position="705"/>
        <end position="727"/>
    </location>
</feature>
<evidence type="ECO:0000313" key="8">
    <source>
        <dbReference type="EMBL" id="NDL65396.1"/>
    </source>
</evidence>
<dbReference type="PANTHER" id="PTHR42727:SF1">
    <property type="entry name" value="PHOSPHATE TRANSPORT SYSTEM PERMEASE"/>
    <property type="match status" value="1"/>
</dbReference>
<dbReference type="RefSeq" id="WP_162368107.1">
    <property type="nucleotide sequence ID" value="NZ_WUBS01000018.1"/>
</dbReference>
<name>A0A845SR98_9GAMM</name>
<keyword evidence="3 6" id="KW-0812">Transmembrane</keyword>
<reference evidence="8 9" key="1">
    <citation type="submission" date="2019-12" db="EMBL/GenBank/DDBJ databases">
        <authorList>
            <person name="Lee S.D."/>
        </authorList>
    </citation>
    <scope>NUCLEOTIDE SEQUENCE [LARGE SCALE GENOMIC DNA]</scope>
    <source>
        <strain evidence="8 9">SAP-6</strain>
    </source>
</reference>
<comment type="caution">
    <text evidence="8">The sequence shown here is derived from an EMBL/GenBank/DDBJ whole genome shotgun (WGS) entry which is preliminary data.</text>
</comment>
<gene>
    <name evidence="8" type="ORF">GRH90_21930</name>
</gene>
<dbReference type="CDD" id="cd06261">
    <property type="entry name" value="TM_PBP2"/>
    <property type="match status" value="1"/>
</dbReference>
<dbReference type="InterPro" id="IPR035906">
    <property type="entry name" value="MetI-like_sf"/>
</dbReference>
<keyword evidence="2" id="KW-1003">Cell membrane</keyword>
<dbReference type="Pfam" id="PF00528">
    <property type="entry name" value="BPD_transp_1"/>
    <property type="match status" value="1"/>
</dbReference>
<keyword evidence="9" id="KW-1185">Reference proteome</keyword>
<protein>
    <submittedName>
        <fullName evidence="8">ABC transporter permease subunit</fullName>
    </submittedName>
</protein>
<feature type="transmembrane region" description="Helical" evidence="6">
    <location>
        <begin position="446"/>
        <end position="468"/>
    </location>
</feature>
<dbReference type="InterPro" id="IPR015943">
    <property type="entry name" value="WD40/YVTN_repeat-like_dom_sf"/>
</dbReference>
<keyword evidence="6" id="KW-0813">Transport</keyword>
<evidence type="ECO:0000313" key="9">
    <source>
        <dbReference type="Proteomes" id="UP000461443"/>
    </source>
</evidence>
<feature type="domain" description="ABC transmembrane type-1" evidence="7">
    <location>
        <begin position="440"/>
        <end position="724"/>
    </location>
</feature>
<dbReference type="SUPFAM" id="SSF161098">
    <property type="entry name" value="MetI-like"/>
    <property type="match status" value="2"/>
</dbReference>
<dbReference type="SUPFAM" id="SSF50956">
    <property type="entry name" value="Thermostable phytase (3-phytase)"/>
    <property type="match status" value="1"/>
</dbReference>
<feature type="transmembrane region" description="Helical" evidence="6">
    <location>
        <begin position="634"/>
        <end position="658"/>
    </location>
</feature>
<evidence type="ECO:0000256" key="1">
    <source>
        <dbReference type="ARBA" id="ARBA00004429"/>
    </source>
</evidence>
<accession>A0A845SR98</accession>
<evidence type="ECO:0000256" key="2">
    <source>
        <dbReference type="ARBA" id="ARBA00022519"/>
    </source>
</evidence>
<sequence>MTIKRLSNAKTAAHRRFNDRMTRAVVSGGGALVLLALLVMFFYLLYAVLPLFRAPTIAPVASAPWNRAHGNAPPAADLPVLGIDAALSAAYVIDARGQGQIIPRQGDALPAVSLIAGFSALAAASGGQPLYLLSDSRGGARLARPDFAAGPGNPASWSFPFGESLLPLSTDGRPLRHPALAQPTANQVVMAAQLASGRVLVARLGPDGLTRGELAPDGGGINQVLLSPDGRLLYLLAENQLSIYRLNDDGQIQLRQRQALAPAGPAHITLLPADGSLLVRDAGQRLSLWFDIADDDGHHLARIREFAAQAPPDAQILVSARRPVFGLLAPDGAFSLFSARQADPLLRSRLAAGRAVFSPLGADAGAGRGAGPDGGQDEGILGIDARGWRVWRLDTAFPDISWRTLTQKVWYHHYPAPAWVWQSTSAGGQDSGKFSLVPLLAGTLKAAGYAMLFATPLALAAAMYTAWFMSPALRRWVKPAMEIMGAVPSVIIGLIAGLWLAPYYSRALSGILLLPLLLPAVVLTLGWAISRLPAGLRGRRSPGWECLLLLPALALVIWLVCRLSPLIDGALFGQPMSGWLGDDYNPMNALVIGTAMGFALVPVMFSLAEDALFNVPVRLIQGSLALGATPWQTLLGVILPSASAGLFSAFILGLGRAIGETMIVLMASGNMPRVDGSLFQGLRALAANIAIEIPEAAVNSGHYRILLLTALVLFVFTFLINTLAEALRLRLRAHYRRQEGEAG</sequence>
<evidence type="ECO:0000256" key="6">
    <source>
        <dbReference type="RuleBase" id="RU363032"/>
    </source>
</evidence>
<organism evidence="8 9">
    <name type="scientific">Acerihabitans arboris</name>
    <dbReference type="NCBI Taxonomy" id="2691583"/>
    <lineage>
        <taxon>Bacteria</taxon>
        <taxon>Pseudomonadati</taxon>
        <taxon>Pseudomonadota</taxon>
        <taxon>Gammaproteobacteria</taxon>
        <taxon>Enterobacterales</taxon>
        <taxon>Pectobacteriaceae</taxon>
        <taxon>Acerihabitans</taxon>
    </lineage>
</organism>
<dbReference type="Gene3D" id="2.130.10.10">
    <property type="entry name" value="YVTN repeat-like/Quinoprotein amine dehydrogenase"/>
    <property type="match status" value="1"/>
</dbReference>
<evidence type="ECO:0000256" key="3">
    <source>
        <dbReference type="ARBA" id="ARBA00022692"/>
    </source>
</evidence>
<proteinExistence type="inferred from homology"/>
<keyword evidence="5 6" id="KW-0472">Membrane</keyword>
<evidence type="ECO:0000256" key="5">
    <source>
        <dbReference type="ARBA" id="ARBA00023136"/>
    </source>
</evidence>
<dbReference type="Proteomes" id="UP000461443">
    <property type="component" value="Unassembled WGS sequence"/>
</dbReference>
<dbReference type="AlphaFoldDB" id="A0A845SR98"/>
<dbReference type="Gene3D" id="1.10.3720.10">
    <property type="entry name" value="MetI-like"/>
    <property type="match status" value="1"/>
</dbReference>
<dbReference type="GO" id="GO:0055085">
    <property type="term" value="P:transmembrane transport"/>
    <property type="evidence" value="ECO:0007669"/>
    <property type="project" value="InterPro"/>
</dbReference>
<feature type="transmembrane region" description="Helical" evidence="6">
    <location>
        <begin position="507"/>
        <end position="527"/>
    </location>
</feature>
<evidence type="ECO:0000259" key="7">
    <source>
        <dbReference type="PROSITE" id="PS50928"/>
    </source>
</evidence>
<keyword evidence="4 6" id="KW-1133">Transmembrane helix</keyword>
<dbReference type="InterPro" id="IPR000515">
    <property type="entry name" value="MetI-like"/>
</dbReference>
<dbReference type="PANTHER" id="PTHR42727">
    <property type="entry name" value="PHOSPHATE TRANSPORT SYSTEM PERMEASE PROTEIN"/>
    <property type="match status" value="1"/>
</dbReference>
<feature type="transmembrane region" description="Helical" evidence="6">
    <location>
        <begin position="21"/>
        <end position="46"/>
    </location>
</feature>
<evidence type="ECO:0000256" key="4">
    <source>
        <dbReference type="ARBA" id="ARBA00022989"/>
    </source>
</evidence>
<dbReference type="EMBL" id="WUBS01000018">
    <property type="protein sequence ID" value="NDL65396.1"/>
    <property type="molecule type" value="Genomic_DNA"/>
</dbReference>
<feature type="transmembrane region" description="Helical" evidence="6">
    <location>
        <begin position="547"/>
        <end position="567"/>
    </location>
</feature>